<sequence length="170" mass="20301">MKNQNKSNKSKQINQLKKLFCFKFILTLKISQSKTNKQTGFTQNQDQVSNLRDQCTFLKKSPSIMHLHNQFSFYFLNIEEKIYTQLICLLQGKFQLYEMNILVIKAKFKYEKISQINKSKKSHTSTIKKNKKNEIKTNQKIEIILNQFFILKKTQSKLINYFLLKMKCQI</sequence>
<organism evidence="1 2">
    <name type="scientific">Tetrahymena thermophila (strain SB210)</name>
    <dbReference type="NCBI Taxonomy" id="312017"/>
    <lineage>
        <taxon>Eukaryota</taxon>
        <taxon>Sar</taxon>
        <taxon>Alveolata</taxon>
        <taxon>Ciliophora</taxon>
        <taxon>Intramacronucleata</taxon>
        <taxon>Oligohymenophorea</taxon>
        <taxon>Hymenostomatida</taxon>
        <taxon>Tetrahymenina</taxon>
        <taxon>Tetrahymenidae</taxon>
        <taxon>Tetrahymena</taxon>
    </lineage>
</organism>
<dbReference type="KEGG" id="tet:TTHERM_000425919"/>
<dbReference type="GeneID" id="24438898"/>
<evidence type="ECO:0000313" key="2">
    <source>
        <dbReference type="Proteomes" id="UP000009168"/>
    </source>
</evidence>
<dbReference type="RefSeq" id="XP_012652502.1">
    <property type="nucleotide sequence ID" value="XM_012797048.1"/>
</dbReference>
<dbReference type="InParanoid" id="W7XIV7"/>
<reference evidence="2" key="1">
    <citation type="journal article" date="2006" name="PLoS Biol.">
        <title>Macronuclear genome sequence of the ciliate Tetrahymena thermophila, a model eukaryote.</title>
        <authorList>
            <person name="Eisen J.A."/>
            <person name="Coyne R.S."/>
            <person name="Wu M."/>
            <person name="Wu D."/>
            <person name="Thiagarajan M."/>
            <person name="Wortman J.R."/>
            <person name="Badger J.H."/>
            <person name="Ren Q."/>
            <person name="Amedeo P."/>
            <person name="Jones K.M."/>
            <person name="Tallon L.J."/>
            <person name="Delcher A.L."/>
            <person name="Salzberg S.L."/>
            <person name="Silva J.C."/>
            <person name="Haas B.J."/>
            <person name="Majoros W.H."/>
            <person name="Farzad M."/>
            <person name="Carlton J.M."/>
            <person name="Smith R.K. Jr."/>
            <person name="Garg J."/>
            <person name="Pearlman R.E."/>
            <person name="Karrer K.M."/>
            <person name="Sun L."/>
            <person name="Manning G."/>
            <person name="Elde N.C."/>
            <person name="Turkewitz A.P."/>
            <person name="Asai D.J."/>
            <person name="Wilkes D.E."/>
            <person name="Wang Y."/>
            <person name="Cai H."/>
            <person name="Collins K."/>
            <person name="Stewart B.A."/>
            <person name="Lee S.R."/>
            <person name="Wilamowska K."/>
            <person name="Weinberg Z."/>
            <person name="Ruzzo W.L."/>
            <person name="Wloga D."/>
            <person name="Gaertig J."/>
            <person name="Frankel J."/>
            <person name="Tsao C.-C."/>
            <person name="Gorovsky M.A."/>
            <person name="Keeling P.J."/>
            <person name="Waller R.F."/>
            <person name="Patron N.J."/>
            <person name="Cherry J.M."/>
            <person name="Stover N.A."/>
            <person name="Krieger C.J."/>
            <person name="del Toro C."/>
            <person name="Ryder H.F."/>
            <person name="Williamson S.C."/>
            <person name="Barbeau R.A."/>
            <person name="Hamilton E.P."/>
            <person name="Orias E."/>
        </authorList>
    </citation>
    <scope>NUCLEOTIDE SEQUENCE [LARGE SCALE GENOMIC DNA]</scope>
    <source>
        <strain evidence="2">SB210</strain>
    </source>
</reference>
<evidence type="ECO:0000313" key="1">
    <source>
        <dbReference type="EMBL" id="EWS74961.1"/>
    </source>
</evidence>
<gene>
    <name evidence="1" type="ORF">TTHERM_000425919</name>
</gene>
<keyword evidence="2" id="KW-1185">Reference proteome</keyword>
<name>W7XIV7_TETTS</name>
<accession>W7XIV7</accession>
<protein>
    <submittedName>
        <fullName evidence="1">Uncharacterized protein</fullName>
    </submittedName>
</protein>
<dbReference type="Proteomes" id="UP000009168">
    <property type="component" value="Unassembled WGS sequence"/>
</dbReference>
<proteinExistence type="predicted"/>
<dbReference type="EMBL" id="GG662724">
    <property type="protein sequence ID" value="EWS74961.1"/>
    <property type="molecule type" value="Genomic_DNA"/>
</dbReference>
<dbReference type="AlphaFoldDB" id="W7XIV7"/>